<feature type="domain" description="SET" evidence="15">
    <location>
        <begin position="116"/>
        <end position="228"/>
    </location>
</feature>
<evidence type="ECO:0000256" key="3">
    <source>
        <dbReference type="ARBA" id="ARBA00004286"/>
    </source>
</evidence>
<dbReference type="GO" id="GO:0032259">
    <property type="term" value="P:methylation"/>
    <property type="evidence" value="ECO:0007669"/>
    <property type="project" value="UniProtKB-KW"/>
</dbReference>
<dbReference type="Proteomes" id="UP001175000">
    <property type="component" value="Unassembled WGS sequence"/>
</dbReference>
<evidence type="ECO:0000313" key="16">
    <source>
        <dbReference type="EMBL" id="KAK0627083.1"/>
    </source>
</evidence>
<dbReference type="PROSITE" id="PS50280">
    <property type="entry name" value="SET"/>
    <property type="match status" value="1"/>
</dbReference>
<evidence type="ECO:0000256" key="14">
    <source>
        <dbReference type="ARBA" id="ARBA00048081"/>
    </source>
</evidence>
<protein>
    <recommendedName>
        <fullName evidence="5">Histone-lysine N-methyltransferase SET9</fullName>
        <ecNumber evidence="12">2.1.1.372</ecNumber>
    </recommendedName>
    <alternativeName>
        <fullName evidence="4">Histone-lysine N-methyltransferase set9</fullName>
    </alternativeName>
    <alternativeName>
        <fullName evidence="13">SET domain protein 9</fullName>
    </alternativeName>
</protein>
<evidence type="ECO:0000256" key="5">
    <source>
        <dbReference type="ARBA" id="ARBA00015413"/>
    </source>
</evidence>
<dbReference type="Pfam" id="PF00856">
    <property type="entry name" value="SET"/>
    <property type="match status" value="1"/>
</dbReference>
<accession>A0AA40C7J0</accession>
<dbReference type="GO" id="GO:0005694">
    <property type="term" value="C:chromosome"/>
    <property type="evidence" value="ECO:0007669"/>
    <property type="project" value="UniProtKB-SubCell"/>
</dbReference>
<dbReference type="InterPro" id="IPR025783">
    <property type="entry name" value="Set9_fungi"/>
</dbReference>
<keyword evidence="10" id="KW-0156">Chromatin regulator</keyword>
<dbReference type="GO" id="GO:0140943">
    <property type="term" value="F:histone H4K20 trimethyltransferase activity"/>
    <property type="evidence" value="ECO:0007669"/>
    <property type="project" value="UniProtKB-EC"/>
</dbReference>
<keyword evidence="6" id="KW-0158">Chromosome</keyword>
<reference evidence="16" key="1">
    <citation type="submission" date="2023-06" db="EMBL/GenBank/DDBJ databases">
        <title>Genome-scale phylogeny and comparative genomics of the fungal order Sordariales.</title>
        <authorList>
            <consortium name="Lawrence Berkeley National Laboratory"/>
            <person name="Hensen N."/>
            <person name="Bonometti L."/>
            <person name="Westerberg I."/>
            <person name="Brannstrom I.O."/>
            <person name="Guillou S."/>
            <person name="Cros-Aarteil S."/>
            <person name="Calhoun S."/>
            <person name="Haridas S."/>
            <person name="Kuo A."/>
            <person name="Mondo S."/>
            <person name="Pangilinan J."/>
            <person name="Riley R."/>
            <person name="Labutti K."/>
            <person name="Andreopoulos B."/>
            <person name="Lipzen A."/>
            <person name="Chen C."/>
            <person name="Yanf M."/>
            <person name="Daum C."/>
            <person name="Ng V."/>
            <person name="Clum A."/>
            <person name="Steindorff A."/>
            <person name="Ohm R."/>
            <person name="Martin F."/>
            <person name="Silar P."/>
            <person name="Natvig D."/>
            <person name="Lalanne C."/>
            <person name="Gautier V."/>
            <person name="Ament-Velasquez S.L."/>
            <person name="Kruys A."/>
            <person name="Hutchinson M.I."/>
            <person name="Powell A.J."/>
            <person name="Barry K."/>
            <person name="Miller A.N."/>
            <person name="Grigoriev I.V."/>
            <person name="Debuchy R."/>
            <person name="Gladieux P."/>
            <person name="Thoren M.H."/>
            <person name="Johannesson H."/>
        </authorList>
    </citation>
    <scope>NUCLEOTIDE SEQUENCE</scope>
    <source>
        <strain evidence="16">CBS 606.72</strain>
    </source>
</reference>
<name>A0AA40C7J0_9PEZI</name>
<dbReference type="PROSITE" id="PS51567">
    <property type="entry name" value="SAM_MT43_SUVAR420_1"/>
    <property type="match status" value="1"/>
</dbReference>
<evidence type="ECO:0000259" key="15">
    <source>
        <dbReference type="PROSITE" id="PS50280"/>
    </source>
</evidence>
<evidence type="ECO:0000256" key="11">
    <source>
        <dbReference type="ARBA" id="ARBA00023242"/>
    </source>
</evidence>
<organism evidence="16 17">
    <name type="scientific">Immersiella caudata</name>
    <dbReference type="NCBI Taxonomy" id="314043"/>
    <lineage>
        <taxon>Eukaryota</taxon>
        <taxon>Fungi</taxon>
        <taxon>Dikarya</taxon>
        <taxon>Ascomycota</taxon>
        <taxon>Pezizomycotina</taxon>
        <taxon>Sordariomycetes</taxon>
        <taxon>Sordariomycetidae</taxon>
        <taxon>Sordariales</taxon>
        <taxon>Lasiosphaeriaceae</taxon>
        <taxon>Immersiella</taxon>
    </lineage>
</organism>
<dbReference type="EMBL" id="JAULSU010000002">
    <property type="protein sequence ID" value="KAK0627083.1"/>
    <property type="molecule type" value="Genomic_DNA"/>
</dbReference>
<evidence type="ECO:0000256" key="12">
    <source>
        <dbReference type="ARBA" id="ARBA00024057"/>
    </source>
</evidence>
<dbReference type="InterPro" id="IPR041938">
    <property type="entry name" value="Hist-Lys_N-MTase_N"/>
</dbReference>
<evidence type="ECO:0000256" key="9">
    <source>
        <dbReference type="ARBA" id="ARBA00022691"/>
    </source>
</evidence>
<dbReference type="AlphaFoldDB" id="A0AA40C7J0"/>
<evidence type="ECO:0000256" key="13">
    <source>
        <dbReference type="ARBA" id="ARBA00030653"/>
    </source>
</evidence>
<sequence length="297" mass="33404">METQVGDQTVWTRCELTATQFGAIDDFLTDVLISCPGYWATIRKLSESPRSLGGTDRAEVAGIIRSHITKGDLAAAEEKLLLVGGIHNFHQELGSAIRHHFSIHLRRYLSMYLSDCPFEINSTDRFGPNNASITARQQLKCGDPIRYLTALLVEVSAEEEASMTRSGRDFSVLVNDRTCRAFLLAGPARFINHDCDPNAEIKPEGRMGVQVVAKRDIRCGEEITGFYASNYFGKGNCECECATCQRESSSWNRCGRRRGGDMKDECRLCRSKEEECCRCRRHSDLYGRRWPATKDPT</sequence>
<keyword evidence="7" id="KW-0489">Methyltransferase</keyword>
<dbReference type="SMART" id="SM00317">
    <property type="entry name" value="SET"/>
    <property type="match status" value="1"/>
</dbReference>
<dbReference type="PANTHER" id="PTHR12977:SF4">
    <property type="entry name" value="HISTONE-LYSINE N-METHYLTRANSFERASE KMT5B"/>
    <property type="match status" value="1"/>
</dbReference>
<dbReference type="InterPro" id="IPR046341">
    <property type="entry name" value="SET_dom_sf"/>
</dbReference>
<evidence type="ECO:0000313" key="17">
    <source>
        <dbReference type="Proteomes" id="UP001175000"/>
    </source>
</evidence>
<comment type="subcellular location">
    <subcellularLocation>
        <location evidence="3">Chromosome</location>
    </subcellularLocation>
    <subcellularLocation>
        <location evidence="2">Nucleus</location>
    </subcellularLocation>
</comment>
<dbReference type="GO" id="GO:0005634">
    <property type="term" value="C:nucleus"/>
    <property type="evidence" value="ECO:0007669"/>
    <property type="project" value="UniProtKB-SubCell"/>
</dbReference>
<keyword evidence="8" id="KW-0808">Transferase</keyword>
<comment type="function">
    <text evidence="1">Histone methyltransferase that trimethylates 'Lys-20' of histone H4 to form H4K20me3.</text>
</comment>
<evidence type="ECO:0000256" key="4">
    <source>
        <dbReference type="ARBA" id="ARBA00014232"/>
    </source>
</evidence>
<evidence type="ECO:0000256" key="10">
    <source>
        <dbReference type="ARBA" id="ARBA00022853"/>
    </source>
</evidence>
<dbReference type="Gene3D" id="1.10.10.1700">
    <property type="entry name" value="Histone-lysine N-methyltransferase"/>
    <property type="match status" value="1"/>
</dbReference>
<evidence type="ECO:0000256" key="7">
    <source>
        <dbReference type="ARBA" id="ARBA00022603"/>
    </source>
</evidence>
<comment type="caution">
    <text evidence="16">The sequence shown here is derived from an EMBL/GenBank/DDBJ whole genome shotgun (WGS) entry which is preliminary data.</text>
</comment>
<proteinExistence type="predicted"/>
<dbReference type="InterPro" id="IPR001214">
    <property type="entry name" value="SET_dom"/>
</dbReference>
<dbReference type="SUPFAM" id="SSF82199">
    <property type="entry name" value="SET domain"/>
    <property type="match status" value="1"/>
</dbReference>
<keyword evidence="17" id="KW-1185">Reference proteome</keyword>
<dbReference type="Gene3D" id="2.170.270.10">
    <property type="entry name" value="SET domain"/>
    <property type="match status" value="1"/>
</dbReference>
<comment type="catalytic activity">
    <reaction evidence="14">
        <text>L-lysyl(20)-[histone H4] + 3 S-adenosyl-L-methionine = N(6),N(6),N(6)-trimethyl-L-lysyl(20)-[histone H4] + 3 S-adenosyl-L-homocysteine + 3 H(+)</text>
        <dbReference type="Rhea" id="RHEA:64456"/>
        <dbReference type="Rhea" id="RHEA-COMP:15554"/>
        <dbReference type="Rhea" id="RHEA-COMP:15998"/>
        <dbReference type="ChEBI" id="CHEBI:15378"/>
        <dbReference type="ChEBI" id="CHEBI:29969"/>
        <dbReference type="ChEBI" id="CHEBI:57856"/>
        <dbReference type="ChEBI" id="CHEBI:59789"/>
        <dbReference type="ChEBI" id="CHEBI:61961"/>
        <dbReference type="EC" id="2.1.1.372"/>
    </reaction>
</comment>
<evidence type="ECO:0000256" key="2">
    <source>
        <dbReference type="ARBA" id="ARBA00004123"/>
    </source>
</evidence>
<dbReference type="PANTHER" id="PTHR12977">
    <property type="entry name" value="SUPPRESSOR OF VARIEGATION 4-20-RELATED"/>
    <property type="match status" value="1"/>
</dbReference>
<dbReference type="EC" id="2.1.1.372" evidence="12"/>
<gene>
    <name evidence="16" type="ORF">B0T14DRAFT_424417</name>
</gene>
<keyword evidence="9" id="KW-0949">S-adenosyl-L-methionine</keyword>
<keyword evidence="11" id="KW-0539">Nucleus</keyword>
<evidence type="ECO:0000256" key="8">
    <source>
        <dbReference type="ARBA" id="ARBA00022679"/>
    </source>
</evidence>
<evidence type="ECO:0000256" key="1">
    <source>
        <dbReference type="ARBA" id="ARBA00001984"/>
    </source>
</evidence>
<dbReference type="InterPro" id="IPR039977">
    <property type="entry name" value="Suv4-20/Set9"/>
</dbReference>
<evidence type="ECO:0000256" key="6">
    <source>
        <dbReference type="ARBA" id="ARBA00022454"/>
    </source>
</evidence>